<protein>
    <submittedName>
        <fullName evidence="2">Uncharacterized protein</fullName>
    </submittedName>
</protein>
<reference evidence="2 3" key="1">
    <citation type="submission" date="2018-06" db="EMBL/GenBank/DDBJ databases">
        <title>Genomic Encyclopedia of Type Strains, Phase IV (KMG-IV): sequencing the most valuable type-strain genomes for metagenomic binning, comparative biology and taxonomic classification.</title>
        <authorList>
            <person name="Goeker M."/>
        </authorList>
    </citation>
    <scope>NUCLEOTIDE SEQUENCE [LARGE SCALE GENOMIC DNA]</scope>
    <source>
        <strain evidence="2 3">DSM 18048</strain>
    </source>
</reference>
<sequence length="65" mass="7376">MSQEKQRNPHPHREPEDHFDPSKKEAERADVLEHDGTPSADSIRNGEDESDTRAAQSVPATRQKQ</sequence>
<gene>
    <name evidence="2" type="ORF">DES52_109138</name>
</gene>
<evidence type="ECO:0000313" key="3">
    <source>
        <dbReference type="Proteomes" id="UP000248326"/>
    </source>
</evidence>
<proteinExistence type="predicted"/>
<dbReference type="EMBL" id="QJSX01000009">
    <property type="protein sequence ID" value="PYE53363.1"/>
    <property type="molecule type" value="Genomic_DNA"/>
</dbReference>
<evidence type="ECO:0000256" key="1">
    <source>
        <dbReference type="SAM" id="MobiDB-lite"/>
    </source>
</evidence>
<dbReference type="Proteomes" id="UP000248326">
    <property type="component" value="Unassembled WGS sequence"/>
</dbReference>
<comment type="caution">
    <text evidence="2">The sequence shown here is derived from an EMBL/GenBank/DDBJ whole genome shotgun (WGS) entry which is preliminary data.</text>
</comment>
<keyword evidence="3" id="KW-1185">Reference proteome</keyword>
<name>A0A318S8L0_9DEIO</name>
<accession>A0A318S8L0</accession>
<organism evidence="2 3">
    <name type="scientific">Deinococcus yavapaiensis KR-236</name>
    <dbReference type="NCBI Taxonomy" id="694435"/>
    <lineage>
        <taxon>Bacteria</taxon>
        <taxon>Thermotogati</taxon>
        <taxon>Deinococcota</taxon>
        <taxon>Deinococci</taxon>
        <taxon>Deinococcales</taxon>
        <taxon>Deinococcaceae</taxon>
        <taxon>Deinococcus</taxon>
    </lineage>
</organism>
<feature type="compositionally biased region" description="Basic and acidic residues" evidence="1">
    <location>
        <begin position="1"/>
        <end position="36"/>
    </location>
</feature>
<feature type="compositionally biased region" description="Polar residues" evidence="1">
    <location>
        <begin position="53"/>
        <end position="65"/>
    </location>
</feature>
<dbReference type="RefSeq" id="WP_110887150.1">
    <property type="nucleotide sequence ID" value="NZ_QJSX01000009.1"/>
</dbReference>
<feature type="region of interest" description="Disordered" evidence="1">
    <location>
        <begin position="1"/>
        <end position="65"/>
    </location>
</feature>
<evidence type="ECO:0000313" key="2">
    <source>
        <dbReference type="EMBL" id="PYE53363.1"/>
    </source>
</evidence>
<dbReference type="AlphaFoldDB" id="A0A318S8L0"/>